<evidence type="ECO:0000259" key="6">
    <source>
        <dbReference type="Pfam" id="PF00884"/>
    </source>
</evidence>
<protein>
    <recommendedName>
        <fullName evidence="6">Sulfatase N-terminal domain-containing protein</fullName>
    </recommendedName>
</protein>
<gene>
    <name evidence="7" type="ORF">SDC9_103035</name>
</gene>
<name>A0A645AZA3_9ZZZZ</name>
<evidence type="ECO:0000256" key="3">
    <source>
        <dbReference type="ARBA" id="ARBA00022692"/>
    </source>
</evidence>
<dbReference type="SUPFAM" id="SSF53649">
    <property type="entry name" value="Alkaline phosphatase-like"/>
    <property type="match status" value="1"/>
</dbReference>
<dbReference type="InterPro" id="IPR017850">
    <property type="entry name" value="Alkaline_phosphatase_core_sf"/>
</dbReference>
<dbReference type="EMBL" id="VSSQ01015653">
    <property type="protein sequence ID" value="MPM56233.1"/>
    <property type="molecule type" value="Genomic_DNA"/>
</dbReference>
<dbReference type="Gene3D" id="3.40.720.10">
    <property type="entry name" value="Alkaline Phosphatase, subunit A"/>
    <property type="match status" value="1"/>
</dbReference>
<evidence type="ECO:0000313" key="7">
    <source>
        <dbReference type="EMBL" id="MPM56233.1"/>
    </source>
</evidence>
<keyword evidence="4" id="KW-1133">Transmembrane helix</keyword>
<comment type="caution">
    <text evidence="7">The sequence shown here is derived from an EMBL/GenBank/DDBJ whole genome shotgun (WGS) entry which is preliminary data.</text>
</comment>
<dbReference type="CDD" id="cd16015">
    <property type="entry name" value="LTA_synthase"/>
    <property type="match status" value="1"/>
</dbReference>
<dbReference type="AlphaFoldDB" id="A0A645AZA3"/>
<evidence type="ECO:0000256" key="5">
    <source>
        <dbReference type="ARBA" id="ARBA00023136"/>
    </source>
</evidence>
<reference evidence="7" key="1">
    <citation type="submission" date="2019-08" db="EMBL/GenBank/DDBJ databases">
        <authorList>
            <person name="Kucharzyk K."/>
            <person name="Murdoch R.W."/>
            <person name="Higgins S."/>
            <person name="Loffler F."/>
        </authorList>
    </citation>
    <scope>NUCLEOTIDE SEQUENCE</scope>
</reference>
<evidence type="ECO:0000256" key="1">
    <source>
        <dbReference type="ARBA" id="ARBA00004651"/>
    </source>
</evidence>
<accession>A0A645AZA3</accession>
<dbReference type="InterPro" id="IPR000917">
    <property type="entry name" value="Sulfatase_N"/>
</dbReference>
<comment type="subcellular location">
    <subcellularLocation>
        <location evidence="1">Cell membrane</location>
        <topology evidence="1">Multi-pass membrane protein</topology>
    </subcellularLocation>
</comment>
<sequence length="418" mass="46850">MLNFMTALRYSFVSAPEGYSAEEAQKIAGGTYAGTVSGTVSAAPPENLLVIMNESFADMQASFPNLELTEDPLPFLHSLTENTVKGTMISPVTGGGTANVEFEYLTGDSLAFLPSSTVAYQLYCYDGMPSMVSQMSSLGYRSVAFHPYLSSGWNRTSVYRWMGFDRQMYQEDVRDPQYIRNYISDASDYQQLYRLTDETNGPLFVFNVTMQNHSGYSQGWKNLERTVELDGASKGSSAVAAQYFSLLRESDNALRELIEHYKASDERTMIVFFGDHQPPLGNSFYEDLYGKKLDDRTAAEVFQQYETPFFIWANYDLPEQEDVTISANLLGTLTMDLAGIQPTGYERLHQKLLDTLPVNSTVGFGRADGTLLGDTEESGLSQKEERLYNSYRMMAYNHLFDDGNHPKGYFGPDTAPEE</sequence>
<keyword evidence="3" id="KW-0812">Transmembrane</keyword>
<evidence type="ECO:0000256" key="4">
    <source>
        <dbReference type="ARBA" id="ARBA00022989"/>
    </source>
</evidence>
<proteinExistence type="predicted"/>
<keyword evidence="2" id="KW-1003">Cell membrane</keyword>
<feature type="domain" description="Sulfatase N-terminal" evidence="6">
    <location>
        <begin position="47"/>
        <end position="340"/>
    </location>
</feature>
<keyword evidence="5" id="KW-0472">Membrane</keyword>
<dbReference type="Pfam" id="PF00884">
    <property type="entry name" value="Sulfatase"/>
    <property type="match status" value="1"/>
</dbReference>
<dbReference type="PANTHER" id="PTHR47371:SF3">
    <property type="entry name" value="PHOSPHOGLYCEROL TRANSFERASE I"/>
    <property type="match status" value="1"/>
</dbReference>
<dbReference type="PANTHER" id="PTHR47371">
    <property type="entry name" value="LIPOTEICHOIC ACID SYNTHASE"/>
    <property type="match status" value="1"/>
</dbReference>
<evidence type="ECO:0000256" key="2">
    <source>
        <dbReference type="ARBA" id="ARBA00022475"/>
    </source>
</evidence>
<organism evidence="7">
    <name type="scientific">bioreactor metagenome</name>
    <dbReference type="NCBI Taxonomy" id="1076179"/>
    <lineage>
        <taxon>unclassified sequences</taxon>
        <taxon>metagenomes</taxon>
        <taxon>ecological metagenomes</taxon>
    </lineage>
</organism>
<dbReference type="InterPro" id="IPR050448">
    <property type="entry name" value="OpgB/LTA_synthase_biosynth"/>
</dbReference>
<dbReference type="GO" id="GO:0005886">
    <property type="term" value="C:plasma membrane"/>
    <property type="evidence" value="ECO:0007669"/>
    <property type="project" value="UniProtKB-SubCell"/>
</dbReference>